<protein>
    <submittedName>
        <fullName evidence="2">Zinc-binding family protein</fullName>
    </submittedName>
</protein>
<dbReference type="InterPro" id="IPR026939">
    <property type="entry name" value="ZNF706/At2g23090_sf"/>
</dbReference>
<dbReference type="VEuPathDB" id="TriTrypDB:LdCL_100010000"/>
<dbReference type="AlphaFoldDB" id="A0A504XRJ2"/>
<sequence>MPADSLEVLNISGCYALLHLRPVRRLSSLRQLKTARLHQLGRLGWWGNAANVDTSLTGRAAGGDSVRDWPVCLEELDLSCMQRRTRPIADFACIGLLAWLLRLSVAAPQEEQSARADTTQPSLIHYTNLSGISALRSLRQLRALYIILTAVRTSAANTILHLVGAPDMAFARHHRAGKRGVDEERARPAHDLAETGAEVEAGPGSDSDAENGASGSARAAWSEALTLSDSRLLKDIRALGALPRLQHRRWHAPFSKLMTAVRPATAAVVGWLARASPSPSPLRSPSGASSGAHLACCIEAACGDATSMQQSRMSDTPCSLARLHSTLRYLNALGGKALVDGSAIGSLEHLEHPHAPFTSMRGATLEEELQQCLPELELLSSRPREMKKAQSAGVKHTSEDMKKHEQSKNAIQCKVCLQGFPRTVRRPELEQHFEKHAKIGKCFEEVFPDFTE</sequence>
<dbReference type="SUPFAM" id="SSF118359">
    <property type="entry name" value="Expressed protein At2g23090/F21P24.15"/>
    <property type="match status" value="1"/>
</dbReference>
<comment type="caution">
    <text evidence="2">The sequence shown here is derived from an EMBL/GenBank/DDBJ whole genome shotgun (WGS) entry which is preliminary data.</text>
</comment>
<organism evidence="2 3">
    <name type="scientific">Leishmania donovani</name>
    <dbReference type="NCBI Taxonomy" id="5661"/>
    <lineage>
        <taxon>Eukaryota</taxon>
        <taxon>Discoba</taxon>
        <taxon>Euglenozoa</taxon>
        <taxon>Kinetoplastea</taxon>
        <taxon>Metakinetoplastina</taxon>
        <taxon>Trypanosomatida</taxon>
        <taxon>Trypanosomatidae</taxon>
        <taxon>Leishmaniinae</taxon>
        <taxon>Leishmania</taxon>
    </lineage>
</organism>
<name>A0A504XRJ2_LEIDO</name>
<evidence type="ECO:0000313" key="2">
    <source>
        <dbReference type="EMBL" id="TPP51602.1"/>
    </source>
</evidence>
<feature type="region of interest" description="Disordered" evidence="1">
    <location>
        <begin position="193"/>
        <end position="215"/>
    </location>
</feature>
<gene>
    <name evidence="2" type="ORF">CGC20_36105</name>
</gene>
<dbReference type="Gene3D" id="4.10.1050.10">
    <property type="entry name" value="At2g23090-like"/>
    <property type="match status" value="1"/>
</dbReference>
<dbReference type="VEuPathDB" id="TriTrypDB:LdBPK_100480.1"/>
<accession>A0A504XRJ2</accession>
<proteinExistence type="predicted"/>
<dbReference type="Proteomes" id="UP000318821">
    <property type="component" value="Unassembled WGS sequence"/>
</dbReference>
<dbReference type="EMBL" id="RHLD01000045">
    <property type="protein sequence ID" value="TPP51602.1"/>
    <property type="molecule type" value="Genomic_DNA"/>
</dbReference>
<evidence type="ECO:0000313" key="3">
    <source>
        <dbReference type="Proteomes" id="UP000318821"/>
    </source>
</evidence>
<feature type="region of interest" description="Disordered" evidence="1">
    <location>
        <begin position="384"/>
        <end position="404"/>
    </location>
</feature>
<dbReference type="VEuPathDB" id="TriTrypDB:LDHU3_10.0660"/>
<evidence type="ECO:0000256" key="1">
    <source>
        <dbReference type="SAM" id="MobiDB-lite"/>
    </source>
</evidence>
<dbReference type="VEuPathDB" id="TriTrypDB:LDHU3_10.0670"/>
<reference evidence="3" key="1">
    <citation type="submission" date="2019-02" db="EMBL/GenBank/DDBJ databases">
        <title>FDA dAtabase for Regulatory Grade micrObial Sequences (FDA-ARGOS): Supporting development and validation of Infectious Disease Dx tests.</title>
        <authorList>
            <person name="Duncan R."/>
            <person name="Fisher C."/>
            <person name="Tallon L."/>
            <person name="Sadzewicz L."/>
            <person name="Sengamalay N."/>
            <person name="Ott S."/>
            <person name="Godinez A."/>
            <person name="Nagaraj S."/>
            <person name="Vavikolanu K."/>
            <person name="Vyas G."/>
            <person name="Nadendla S."/>
            <person name="Aluvathingal J."/>
            <person name="Sichtig H."/>
        </authorList>
    </citation>
    <scope>NUCLEOTIDE SEQUENCE [LARGE SCALE GENOMIC DNA]</scope>
    <source>
        <strain evidence="3">FDAARGOS_360</strain>
    </source>
</reference>